<feature type="domain" description="S1 motif" evidence="14">
    <location>
        <begin position="187"/>
        <end position="258"/>
    </location>
</feature>
<evidence type="ECO:0000259" key="14">
    <source>
        <dbReference type="PROSITE" id="PS50126"/>
    </source>
</evidence>
<reference evidence="16 17" key="1">
    <citation type="submission" date="2025-04" db="UniProtKB">
        <authorList>
            <consortium name="RefSeq"/>
        </authorList>
    </citation>
    <scope>IDENTIFICATION</scope>
</reference>
<dbReference type="Pfam" id="PF00575">
    <property type="entry name" value="S1"/>
    <property type="match status" value="3"/>
</dbReference>
<organism evidence="15 16">
    <name type="scientific">Lepidothrix coronata</name>
    <name type="common">blue-crowned manakin</name>
    <dbReference type="NCBI Taxonomy" id="321398"/>
    <lineage>
        <taxon>Eukaryota</taxon>
        <taxon>Metazoa</taxon>
        <taxon>Chordata</taxon>
        <taxon>Craniata</taxon>
        <taxon>Vertebrata</taxon>
        <taxon>Euteleostomi</taxon>
        <taxon>Archelosauria</taxon>
        <taxon>Archosauria</taxon>
        <taxon>Dinosauria</taxon>
        <taxon>Saurischia</taxon>
        <taxon>Theropoda</taxon>
        <taxon>Coelurosauria</taxon>
        <taxon>Aves</taxon>
        <taxon>Neognathae</taxon>
        <taxon>Neoaves</taxon>
        <taxon>Telluraves</taxon>
        <taxon>Australaves</taxon>
        <taxon>Passeriformes</taxon>
        <taxon>Pipridae</taxon>
        <taxon>Lepidothrix</taxon>
    </lineage>
</organism>
<keyword evidence="2" id="KW-1017">Isopeptide bond</keyword>
<keyword evidence="3" id="KW-0698">rRNA processing</keyword>
<keyword evidence="7" id="KW-0007">Acetylation</keyword>
<evidence type="ECO:0000256" key="11">
    <source>
        <dbReference type="ARBA" id="ARBA00067510"/>
    </source>
</evidence>
<dbReference type="SUPFAM" id="SSF48452">
    <property type="entry name" value="TPR-like"/>
    <property type="match status" value="2"/>
</dbReference>
<dbReference type="CDD" id="cd04461">
    <property type="entry name" value="S1_Rrp5_repeat_hs8_sc7"/>
    <property type="match status" value="1"/>
</dbReference>
<keyword evidence="15" id="KW-1185">Reference proteome</keyword>
<comment type="function">
    <text evidence="9">Essential for the generation of mature 18S rRNA, specifically necessary for cleavages at sites A0, 1 and 2 of the 47S precursor. Directly interacts with U3 snoRNA.</text>
</comment>
<dbReference type="CDD" id="cd05704">
    <property type="entry name" value="S1_Rrp5_repeat_hs13"/>
    <property type="match status" value="1"/>
</dbReference>
<feature type="domain" description="S1 motif" evidence="14">
    <location>
        <begin position="453"/>
        <end position="522"/>
    </location>
</feature>
<dbReference type="FunFam" id="2.40.50.140:FF:000155">
    <property type="entry name" value="rRNA biogenesis protein RRP5"/>
    <property type="match status" value="1"/>
</dbReference>
<dbReference type="CDD" id="cd05697">
    <property type="entry name" value="S1_Rrp5_repeat_hs5"/>
    <property type="match status" value="1"/>
</dbReference>
<dbReference type="InterPro" id="IPR011990">
    <property type="entry name" value="TPR-like_helical_dom_sf"/>
</dbReference>
<dbReference type="SUPFAM" id="SSF50249">
    <property type="entry name" value="Nucleic acid-binding proteins"/>
    <property type="match status" value="10"/>
</dbReference>
<feature type="domain" description="S1 motif" evidence="14">
    <location>
        <begin position="1227"/>
        <end position="1295"/>
    </location>
</feature>
<feature type="domain" description="S1 motif" evidence="14">
    <location>
        <begin position="281"/>
        <end position="346"/>
    </location>
</feature>
<evidence type="ECO:0000256" key="6">
    <source>
        <dbReference type="ARBA" id="ARBA00022843"/>
    </source>
</evidence>
<evidence type="ECO:0000256" key="5">
    <source>
        <dbReference type="ARBA" id="ARBA00022737"/>
    </source>
</evidence>
<protein>
    <recommendedName>
        <fullName evidence="11">Protein RRP5 homolog</fullName>
    </recommendedName>
    <alternativeName>
        <fullName evidence="12">Programmed cell death protein 11</fullName>
    </alternativeName>
</protein>
<feature type="region of interest" description="Disordered" evidence="13">
    <location>
        <begin position="1399"/>
        <end position="1497"/>
    </location>
</feature>
<dbReference type="InterPro" id="IPR048059">
    <property type="entry name" value="Rrp5_S1_rpt_hs1_sc1"/>
</dbReference>
<evidence type="ECO:0000313" key="15">
    <source>
        <dbReference type="Proteomes" id="UP000504624"/>
    </source>
</evidence>
<dbReference type="InterPro" id="IPR012340">
    <property type="entry name" value="NA-bd_OB-fold"/>
</dbReference>
<feature type="region of interest" description="Disordered" evidence="13">
    <location>
        <begin position="1"/>
        <end position="60"/>
    </location>
</feature>
<dbReference type="FunFam" id="2.40.50.140:FF:000103">
    <property type="entry name" value="protein RRP5 homolog"/>
    <property type="match status" value="2"/>
</dbReference>
<dbReference type="FunFam" id="2.40.50.140:FF:000194">
    <property type="entry name" value="Programmed cell death 11"/>
    <property type="match status" value="1"/>
</dbReference>
<evidence type="ECO:0000256" key="8">
    <source>
        <dbReference type="ARBA" id="ARBA00023242"/>
    </source>
</evidence>
<feature type="domain" description="S1 motif" evidence="14">
    <location>
        <begin position="732"/>
        <end position="801"/>
    </location>
</feature>
<dbReference type="CDD" id="cd05703">
    <property type="entry name" value="S1_Rrp5_repeat_hs12_sc9"/>
    <property type="match status" value="1"/>
</dbReference>
<evidence type="ECO:0000256" key="13">
    <source>
        <dbReference type="SAM" id="MobiDB-lite"/>
    </source>
</evidence>
<keyword evidence="8" id="KW-0539">Nucleus</keyword>
<dbReference type="Pfam" id="PF23231">
    <property type="entry name" value="HAT_Syf1_CNRKL1_C"/>
    <property type="match status" value="1"/>
</dbReference>
<keyword evidence="6" id="KW-0832">Ubl conjugation</keyword>
<dbReference type="InterPro" id="IPR003107">
    <property type="entry name" value="HAT"/>
</dbReference>
<evidence type="ECO:0000256" key="12">
    <source>
        <dbReference type="ARBA" id="ARBA00080810"/>
    </source>
</evidence>
<dbReference type="CDD" id="cd05696">
    <property type="entry name" value="S1_Rrp5_repeat_hs4"/>
    <property type="match status" value="1"/>
</dbReference>
<dbReference type="CDD" id="cd05698">
    <property type="entry name" value="S1_Rrp5_repeat_hs6_sc5"/>
    <property type="match status" value="1"/>
</dbReference>
<dbReference type="PANTHER" id="PTHR23270:SF10">
    <property type="entry name" value="PROTEIN RRP5 HOMOLOG"/>
    <property type="match status" value="1"/>
</dbReference>
<dbReference type="GO" id="GO:0006364">
    <property type="term" value="P:rRNA processing"/>
    <property type="evidence" value="ECO:0007669"/>
    <property type="project" value="UniProtKB-KW"/>
</dbReference>
<keyword evidence="5" id="KW-0677">Repeat</keyword>
<dbReference type="SMART" id="SM00386">
    <property type="entry name" value="HAT"/>
    <property type="match status" value="5"/>
</dbReference>
<dbReference type="CDD" id="cd05695">
    <property type="entry name" value="S1_Rrp5_repeat_hs3"/>
    <property type="match status" value="1"/>
</dbReference>
<dbReference type="FunFam" id="2.40.50.140:FF:000175">
    <property type="entry name" value="Programmed cell death 11"/>
    <property type="match status" value="1"/>
</dbReference>
<evidence type="ECO:0000313" key="16">
    <source>
        <dbReference type="RefSeq" id="XP_017659563.1"/>
    </source>
</evidence>
<feature type="domain" description="S1 motif" evidence="14">
    <location>
        <begin position="1146"/>
        <end position="1219"/>
    </location>
</feature>
<gene>
    <name evidence="16 17" type="primary">PDCD11</name>
</gene>
<dbReference type="SMART" id="SM00316">
    <property type="entry name" value="S1"/>
    <property type="match status" value="13"/>
</dbReference>
<dbReference type="PANTHER" id="PTHR23270">
    <property type="entry name" value="PROGRAMMED CELL DEATH PROTEIN 11 PRE-RRNA PROCESSING PROTEIN RRP5"/>
    <property type="match status" value="1"/>
</dbReference>
<evidence type="ECO:0000256" key="7">
    <source>
        <dbReference type="ARBA" id="ARBA00022990"/>
    </source>
</evidence>
<evidence type="ECO:0000256" key="10">
    <source>
        <dbReference type="ARBA" id="ARBA00062488"/>
    </source>
</evidence>
<accession>A0A6J0G8C8</accession>
<dbReference type="Gene3D" id="1.25.40.10">
    <property type="entry name" value="Tetratricopeptide repeat domain"/>
    <property type="match status" value="1"/>
</dbReference>
<dbReference type="Pfam" id="PF23459">
    <property type="entry name" value="S1_RRP5"/>
    <property type="match status" value="8"/>
</dbReference>
<evidence type="ECO:0000256" key="9">
    <source>
        <dbReference type="ARBA" id="ARBA00059726"/>
    </source>
</evidence>
<feature type="compositionally biased region" description="Basic and acidic residues" evidence="13">
    <location>
        <begin position="1415"/>
        <end position="1432"/>
    </location>
</feature>
<dbReference type="InterPro" id="IPR048058">
    <property type="entry name" value="Rrp5_S1_rpt_hs11_sc8"/>
</dbReference>
<dbReference type="InterPro" id="IPR057302">
    <property type="entry name" value="Rrp5_S1"/>
</dbReference>
<dbReference type="Gene3D" id="2.40.50.140">
    <property type="entry name" value="Nucleic acid-binding proteins"/>
    <property type="match status" value="10"/>
</dbReference>
<feature type="domain" description="S1 motif" evidence="14">
    <location>
        <begin position="1321"/>
        <end position="1393"/>
    </location>
</feature>
<dbReference type="CDD" id="cd05694">
    <property type="entry name" value="S1_Rrp5_repeat_hs2_sc2"/>
    <property type="match status" value="1"/>
</dbReference>
<keyword evidence="4" id="KW-0597">Phosphoprotein</keyword>
<dbReference type="RefSeq" id="XP_017659564.1">
    <property type="nucleotide sequence ID" value="XM_017804075.1"/>
</dbReference>
<feature type="domain" description="S1 motif" evidence="14">
    <location>
        <begin position="365"/>
        <end position="436"/>
    </location>
</feature>
<dbReference type="GO" id="GO:0003723">
    <property type="term" value="F:RNA binding"/>
    <property type="evidence" value="ECO:0007669"/>
    <property type="project" value="TreeGrafter"/>
</dbReference>
<dbReference type="OrthoDB" id="412781at2759"/>
<dbReference type="InterPro" id="IPR045209">
    <property type="entry name" value="Rrp5"/>
</dbReference>
<dbReference type="FunFam" id="2.40.50.140:FF:000148">
    <property type="entry name" value="protein RRP5 homolog isoform X1"/>
    <property type="match status" value="1"/>
</dbReference>
<dbReference type="CDD" id="cd05705">
    <property type="entry name" value="S1_Rrp5_repeat_hs14"/>
    <property type="match status" value="1"/>
</dbReference>
<feature type="compositionally biased region" description="Basic and acidic residues" evidence="13">
    <location>
        <begin position="1479"/>
        <end position="1492"/>
    </location>
</feature>
<feature type="compositionally biased region" description="Basic and acidic residues" evidence="13">
    <location>
        <begin position="48"/>
        <end position="60"/>
    </location>
</feature>
<dbReference type="FunFam" id="2.40.50.140:FF:000200">
    <property type="entry name" value="Programmed cell death 11"/>
    <property type="match status" value="1"/>
</dbReference>
<evidence type="ECO:0000313" key="17">
    <source>
        <dbReference type="RefSeq" id="XP_017659564.1"/>
    </source>
</evidence>
<dbReference type="PROSITE" id="PS50126">
    <property type="entry name" value="S1"/>
    <property type="match status" value="12"/>
</dbReference>
<dbReference type="CDD" id="cd05702">
    <property type="entry name" value="S1_Rrp5_repeat_hs11_sc8"/>
    <property type="match status" value="1"/>
</dbReference>
<dbReference type="RefSeq" id="XP_017659563.1">
    <property type="nucleotide sequence ID" value="XM_017804074.1"/>
</dbReference>
<dbReference type="FunFam" id="1.25.40.10:FF:000065">
    <property type="entry name" value="Programmed cell death 11"/>
    <property type="match status" value="1"/>
</dbReference>
<dbReference type="FunFam" id="2.40.50.140:FF:000222">
    <property type="entry name" value="Programmed cell death 11"/>
    <property type="match status" value="1"/>
</dbReference>
<dbReference type="Proteomes" id="UP000504624">
    <property type="component" value="Unplaced"/>
</dbReference>
<feature type="domain" description="S1 motif" evidence="14">
    <location>
        <begin position="542"/>
        <end position="611"/>
    </location>
</feature>
<proteinExistence type="predicted"/>
<evidence type="ECO:0000256" key="3">
    <source>
        <dbReference type="ARBA" id="ARBA00022552"/>
    </source>
</evidence>
<feature type="region of interest" description="Disordered" evidence="13">
    <location>
        <begin position="1518"/>
        <end position="1549"/>
    </location>
</feature>
<feature type="compositionally biased region" description="Basic and acidic residues" evidence="13">
    <location>
        <begin position="16"/>
        <end position="41"/>
    </location>
</feature>
<evidence type="ECO:0000256" key="2">
    <source>
        <dbReference type="ARBA" id="ARBA00022499"/>
    </source>
</evidence>
<dbReference type="InterPro" id="IPR055430">
    <property type="entry name" value="HAT_Syf1_CNRKL1_C"/>
</dbReference>
<comment type="subcellular location">
    <subcellularLocation>
        <location evidence="1">Nucleus</location>
        <location evidence="1">Nucleolus</location>
    </subcellularLocation>
</comment>
<dbReference type="FunFam" id="2.40.50.140:FF:000340">
    <property type="entry name" value="Unplaced genomic scaffold supercont1.162, whole genome shotgun sequence"/>
    <property type="match status" value="1"/>
</dbReference>
<evidence type="ECO:0000256" key="1">
    <source>
        <dbReference type="ARBA" id="ARBA00004604"/>
    </source>
</evidence>
<sequence>MASLEENFPRGGIQKKPAERKTSKPKLEQDNLFDVHHEEKSQKRKRSQKDQGKQKKFKADKTATAKDNVVNIGPLTIQALCEDMLLLGCIKEITDYELVISLPNGLLGFVPITQISDAYSKLLSQQVAQGELPEGLNSLSDVYSPGTLVRCIVTSVEKSDDGRRSIKLSIDPKKVNKGLNALALATGMLLSGSVSSVEDHGYLIDIGVSGTHAFLPHEKAKNYIKALKRGPDLKIGQNLTCVIVEVKNEGRVVRLSIERSEVAASLATEKQNWALSNLLPGLVVKARVQKMTPFGMKLTFLSYFTGIVDFMHMDPEKSMNYSPDQVVKACILSVHPSSKAVRLTLRPAFLHPGGAPNQLSSDRVGAVVEESTVKAFYKQFGALFELDDGTLAFARLKHLSKNRKSFKPGAFKEGCKHKCRIIDYSLMDEMCLVSLKHQIIEARFLQYQDIHTGDVVEGKVLSLKPIGMQVKVADGIRGLVPSLHLADVILKQPEKKYSIGDEVKCRVLECNPAGKKLILTLKKSLIQSKLPVLTNYEDAKPGLITHGFVVCAREFGCIVKFYNDVKGLVPKNELSSEPISCPDKVFYEGQVVKVMVLKCEPQQERLLLSFRLSSKSGPEDKRECTSKEKQEVKYQIGEIVDVKVLKKKDNGLEVSILEDEGNVVAWIPTQHLSDFVATSKLLWHCLQEGDVLPRVMCLSDKGEHIILSRKSAVISAVQEEQVVRSFSEIQPGMLLTGYVRNVMPFGVFVEFPFGVTGLAPKVSMSDKFVTDTKDHFVVGQTVIAKVMSIDEEKRRVLLNLKVSECSSGDSAAESFALLNQYFRELKEIRDLLKRGEPSMAQALCELVPGKELQLVVQDVREDGSALFSGSCVTGLTVTATRYHVGDKNIVPGKKMKALVLHVDAPTSEVYVSLREELLKQRPKRQLRENSQHSAVVQHIAEQFALVSLLETGQLAAVPIPSHFNDTFRFDSEKLKVGQTISATLRAVKENDHGVLLAVQGPAKKNFFVRVRNESETVLEEMLPAVKHSLSPGDIVTGTIKSVKPTHVTVAIDDKLTGSIHASRILDEVPIGSFPTFTLKAGQKVTARVIGVRDVNTHRYLPITHPHFTQSIPELSIRPSEKEGEVTAMLNLKEDNACKKLGLYSVGQRVTCFVKKYNILKNWLEVEVAPDIRGRVPHLLLSMNTKVLKHPEKSFKIGQAISATVTGTDVTETNLCLSLTGIQSLEQGTVTVGMVTKVTPHVGLTVALPGGKTGKVSIFHLNDTYTENPLGNFKVGKIVRCYILSNENGKIQLSLRQSRLNPKIYSKVEDVEITCIKDVKKGQLVRGYVKSITPSGVFFGLSTSLLGRILFQNVSPYFVQKHSLYEKYLPEGKLLTAKVLGVNGKEKHIELSLLPEDTGMPSVLPESLGLPQYGAEEEKREAHSKKKSEEPKLKTKRRRGNSESGQEAKPKKRKICPADENDSGIEVYYREEDEDDQEEEAAKKKSEIRKPGEAPRLQVSMGFTWDEDMNAMDIPLVNQKEESSESEEEEDPQSKLKKKTKKEKELEKQKKEKELCKVEAALMDPTRQPQSADDFDRLVLSSPNSSILWLQYMAFHLQATEIEKARAVAERALKTISFREEQEKLNVWVALLNLENMYGTEETLMKVFERAVQYNEPLKVFQHLCDIYANSEKYKQAEELYHTMLKRFRQEKSVWLKYASFLLKQGQTEATHRLLERALKALPTKEHVDVISRFAQLEFRFEDTEHAKALFESTLSSYPKRTDIWSIYMDIMIKHGSQKEVRDIFERVIHLSLAPKKMKFFFKRYLDYEKKFGTAESVLAVKRAALEYVETKSSLTDT</sequence>
<dbReference type="CTD" id="22984"/>
<feature type="domain" description="S1 motif" evidence="14">
    <location>
        <begin position="637"/>
        <end position="710"/>
    </location>
</feature>
<dbReference type="GO" id="GO:0032040">
    <property type="term" value="C:small-subunit processome"/>
    <property type="evidence" value="ECO:0007669"/>
    <property type="project" value="TreeGrafter"/>
</dbReference>
<dbReference type="GeneID" id="108492113"/>
<name>A0A6J0G8C8_9PASS</name>
<dbReference type="CDD" id="cd05693">
    <property type="entry name" value="S1_Rrp5_repeat_hs1_sc1"/>
    <property type="match status" value="1"/>
</dbReference>
<feature type="domain" description="S1 motif" evidence="14">
    <location>
        <begin position="1032"/>
        <end position="1105"/>
    </location>
</feature>
<feature type="domain" description="S1 motif" evidence="14">
    <location>
        <begin position="83"/>
        <end position="171"/>
    </location>
</feature>
<comment type="subunit">
    <text evidence="10">Interacts with NF-kappa-B p50/NFKB1 and NF-kappa-B p65/RELA.</text>
</comment>
<evidence type="ECO:0000256" key="4">
    <source>
        <dbReference type="ARBA" id="ARBA00022553"/>
    </source>
</evidence>
<dbReference type="InterPro" id="IPR003029">
    <property type="entry name" value="S1_domain"/>
</dbReference>